<dbReference type="EMBL" id="CAMGZC010000644">
    <property type="protein sequence ID" value="CAI0649077.1"/>
    <property type="molecule type" value="Genomic_DNA"/>
</dbReference>
<dbReference type="PANTHER" id="PTHR40617:SF1">
    <property type="entry name" value="ATTH DOMAIN-CONTAINING PROTEIN-RELATED"/>
    <property type="match status" value="1"/>
</dbReference>
<dbReference type="PANTHER" id="PTHR40617">
    <property type="entry name" value="TERPENE CYCLASE ASQC"/>
    <property type="match status" value="1"/>
</dbReference>
<dbReference type="Gene3D" id="2.40.370.10">
    <property type="entry name" value="AttH-like domain"/>
    <property type="match status" value="1"/>
</dbReference>
<evidence type="ECO:0000313" key="1">
    <source>
        <dbReference type="EMBL" id="CAI0649077.1"/>
    </source>
</evidence>
<dbReference type="InterPro" id="IPR053112">
    <property type="entry name" value="Fungal_Dehydratase/Hydratase"/>
</dbReference>
<organism evidence="1 2">
    <name type="scientific">Colletotrichum noveboracense</name>
    <dbReference type="NCBI Taxonomy" id="2664923"/>
    <lineage>
        <taxon>Eukaryota</taxon>
        <taxon>Fungi</taxon>
        <taxon>Dikarya</taxon>
        <taxon>Ascomycota</taxon>
        <taxon>Pezizomycotina</taxon>
        <taxon>Sordariomycetes</taxon>
        <taxon>Hypocreomycetidae</taxon>
        <taxon>Glomerellales</taxon>
        <taxon>Glomerellaceae</taxon>
        <taxon>Colletotrichum</taxon>
        <taxon>Colletotrichum gloeosporioides species complex</taxon>
    </lineage>
</organism>
<gene>
    <name evidence="1" type="ORF">CGXH109_LOCUS82252</name>
</gene>
<dbReference type="SUPFAM" id="SSF159245">
    <property type="entry name" value="AttH-like"/>
    <property type="match status" value="1"/>
</dbReference>
<dbReference type="Proteomes" id="UP001152533">
    <property type="component" value="Unassembled WGS sequence"/>
</dbReference>
<keyword evidence="2" id="KW-1185">Reference proteome</keyword>
<evidence type="ECO:0000313" key="2">
    <source>
        <dbReference type="Proteomes" id="UP001152533"/>
    </source>
</evidence>
<accession>A0A9W4WAN8</accession>
<proteinExistence type="predicted"/>
<name>A0A9W4WAN8_9PEZI</name>
<dbReference type="AlphaFoldDB" id="A0A9W4WAN8"/>
<sequence>MLNGGGGIIPFGNVPINATEWGIPNGRTAGTITLNNKTISVDTSNSFTCIWAWDLIDDESTRFATIRVGNGYHVLAYELSPDYSNTWVSPNSKLTYPLSWKLTFENGDHLIVNSVRPDQELYGEKALIDSAYEGFVEATGSFYGYTEAFGVVELVTAF</sequence>
<reference evidence="1" key="1">
    <citation type="submission" date="2022-08" db="EMBL/GenBank/DDBJ databases">
        <authorList>
            <person name="Giroux E."/>
            <person name="Giroux E."/>
        </authorList>
    </citation>
    <scope>NUCLEOTIDE SEQUENCE</scope>
    <source>
        <strain evidence="1">H1091258</strain>
    </source>
</reference>
<comment type="caution">
    <text evidence="1">The sequence shown here is derived from an EMBL/GenBank/DDBJ whole genome shotgun (WGS) entry which is preliminary data.</text>
</comment>
<protein>
    <submittedName>
        <fullName evidence="1">Uncharacterized protein</fullName>
    </submittedName>
</protein>
<dbReference type="InterPro" id="IPR023374">
    <property type="entry name" value="AttH-like_dom_sf"/>
</dbReference>